<feature type="region of interest" description="Disordered" evidence="1">
    <location>
        <begin position="1"/>
        <end position="37"/>
    </location>
</feature>
<gene>
    <name evidence="2" type="ORF">S100892_00038</name>
</gene>
<dbReference type="AlphaFoldDB" id="A0A1Y0VMF2"/>
<proteinExistence type="predicted"/>
<protein>
    <submittedName>
        <fullName evidence="2">Uncharacterized protein</fullName>
    </submittedName>
</protein>
<evidence type="ECO:0000313" key="2">
    <source>
        <dbReference type="EMBL" id="ARW18644.1"/>
    </source>
</evidence>
<feature type="compositionally biased region" description="Polar residues" evidence="1">
    <location>
        <begin position="13"/>
        <end position="37"/>
    </location>
</feature>
<reference evidence="2 3" key="1">
    <citation type="submission" date="2017-05" db="EMBL/GenBank/DDBJ databases">
        <title>Genome sequence of Pediococcus pentosaceus strain SRCM100892.</title>
        <authorList>
            <person name="Cho S.H."/>
        </authorList>
    </citation>
    <scope>NUCLEOTIDE SEQUENCE [LARGE SCALE GENOMIC DNA]</scope>
    <source>
        <strain evidence="2 3">SRCM100892</strain>
        <plasmid evidence="3">Plasmid ppc892-1</plasmid>
    </source>
</reference>
<evidence type="ECO:0000313" key="3">
    <source>
        <dbReference type="Proteomes" id="UP000196118"/>
    </source>
</evidence>
<keyword evidence="2" id="KW-0614">Plasmid</keyword>
<organism evidence="2 3">
    <name type="scientific">Pediococcus pentosaceus</name>
    <dbReference type="NCBI Taxonomy" id="1255"/>
    <lineage>
        <taxon>Bacteria</taxon>
        <taxon>Bacillati</taxon>
        <taxon>Bacillota</taxon>
        <taxon>Bacilli</taxon>
        <taxon>Lactobacillales</taxon>
        <taxon>Lactobacillaceae</taxon>
        <taxon>Pediococcus</taxon>
    </lineage>
</organism>
<evidence type="ECO:0000256" key="1">
    <source>
        <dbReference type="SAM" id="MobiDB-lite"/>
    </source>
</evidence>
<sequence>MTTPFARDPVSSPCPTNMCPSRATQPSSLQRHGHTGVNTQKLRQFRINKNRAIYLIASDPPYYSINLVVAVILKDELAPLLLCVQVLLERLSHHVRVALARGLCFLRTCLVSFEDYLKIRQNNQL</sequence>
<accession>A0A1Y0VMF2</accession>
<dbReference type="Proteomes" id="UP000196118">
    <property type="component" value="Plasmid pPC892-1"/>
</dbReference>
<dbReference type="EMBL" id="CP021471">
    <property type="protein sequence ID" value="ARW18644.1"/>
    <property type="molecule type" value="Genomic_DNA"/>
</dbReference>
<geneLocation type="plasmid" evidence="3">
    <name>ppc892-1</name>
</geneLocation>
<name>A0A1Y0VMF2_PEDPE</name>